<evidence type="ECO:0000256" key="14">
    <source>
        <dbReference type="ARBA" id="ARBA00022884"/>
    </source>
</evidence>
<dbReference type="Proteomes" id="UP001239782">
    <property type="component" value="Chromosome"/>
</dbReference>
<feature type="binding site" evidence="15">
    <location>
        <position position="42"/>
    </location>
    <ligand>
        <name>Mg(2+)</name>
        <dbReference type="ChEBI" id="CHEBI:18420"/>
    </ligand>
</feature>
<evidence type="ECO:0000256" key="16">
    <source>
        <dbReference type="SAM" id="MobiDB-lite"/>
    </source>
</evidence>
<dbReference type="SMART" id="SM00358">
    <property type="entry name" value="DSRM"/>
    <property type="match status" value="1"/>
</dbReference>
<keyword evidence="6 15" id="KW-0698">rRNA processing</keyword>
<dbReference type="RefSeq" id="WP_309203800.1">
    <property type="nucleotide sequence ID" value="NZ_CP133548.1"/>
</dbReference>
<comment type="catalytic activity">
    <reaction evidence="1 15">
        <text>Endonucleolytic cleavage to 5'-phosphomonoester.</text>
        <dbReference type="EC" id="3.1.26.3"/>
    </reaction>
</comment>
<evidence type="ECO:0000313" key="19">
    <source>
        <dbReference type="EMBL" id="WMS88585.1"/>
    </source>
</evidence>
<dbReference type="EMBL" id="CP133548">
    <property type="protein sequence ID" value="WMS88585.1"/>
    <property type="molecule type" value="Genomic_DNA"/>
</dbReference>
<dbReference type="EC" id="3.1.26.3" evidence="15"/>
<protein>
    <recommendedName>
        <fullName evidence="15">Ribonuclease 3</fullName>
        <ecNumber evidence="15">3.1.26.3</ecNumber>
    </recommendedName>
    <alternativeName>
        <fullName evidence="15">Ribonuclease III</fullName>
        <shortName evidence="15">RNase III</shortName>
    </alternativeName>
</protein>
<feature type="active site" evidence="15">
    <location>
        <position position="118"/>
    </location>
</feature>
<keyword evidence="8 15" id="KW-0819">tRNA processing</keyword>
<dbReference type="GO" id="GO:0004525">
    <property type="term" value="F:ribonuclease III activity"/>
    <property type="evidence" value="ECO:0007669"/>
    <property type="project" value="UniProtKB-UniRule"/>
</dbReference>
<evidence type="ECO:0000256" key="15">
    <source>
        <dbReference type="HAMAP-Rule" id="MF_00104"/>
    </source>
</evidence>
<dbReference type="PROSITE" id="PS50137">
    <property type="entry name" value="DS_RBD"/>
    <property type="match status" value="1"/>
</dbReference>
<dbReference type="InterPro" id="IPR000999">
    <property type="entry name" value="RNase_III_dom"/>
</dbReference>
<dbReference type="InterPro" id="IPR014720">
    <property type="entry name" value="dsRBD_dom"/>
</dbReference>
<dbReference type="GO" id="GO:0006364">
    <property type="term" value="P:rRNA processing"/>
    <property type="evidence" value="ECO:0007669"/>
    <property type="project" value="UniProtKB-UniRule"/>
</dbReference>
<evidence type="ECO:0000256" key="3">
    <source>
        <dbReference type="ARBA" id="ARBA00010183"/>
    </source>
</evidence>
<accession>A0AA51X8Y0</accession>
<feature type="binding site" evidence="15">
    <location>
        <position position="115"/>
    </location>
    <ligand>
        <name>Mg(2+)</name>
        <dbReference type="ChEBI" id="CHEBI:18420"/>
    </ligand>
</feature>
<feature type="domain" description="RNase III" evidence="18">
    <location>
        <begin position="7"/>
        <end position="129"/>
    </location>
</feature>
<dbReference type="CDD" id="cd10845">
    <property type="entry name" value="DSRM_RNAse_III_family"/>
    <property type="match status" value="1"/>
</dbReference>
<dbReference type="KEGG" id="plei:Q9312_06640"/>
<comment type="cofactor">
    <cofactor evidence="15">
        <name>Mg(2+)</name>
        <dbReference type="ChEBI" id="CHEBI:18420"/>
    </cofactor>
</comment>
<evidence type="ECO:0000259" key="17">
    <source>
        <dbReference type="PROSITE" id="PS50137"/>
    </source>
</evidence>
<dbReference type="PROSITE" id="PS50142">
    <property type="entry name" value="RNASE_3_2"/>
    <property type="match status" value="1"/>
</dbReference>
<evidence type="ECO:0000256" key="1">
    <source>
        <dbReference type="ARBA" id="ARBA00000109"/>
    </source>
</evidence>
<dbReference type="GO" id="GO:0005737">
    <property type="term" value="C:cytoplasm"/>
    <property type="evidence" value="ECO:0007669"/>
    <property type="project" value="UniProtKB-SubCell"/>
</dbReference>
<comment type="subcellular location">
    <subcellularLocation>
        <location evidence="2 15">Cytoplasm</location>
    </subcellularLocation>
</comment>
<dbReference type="SMART" id="SM00535">
    <property type="entry name" value="RIBOc"/>
    <property type="match status" value="1"/>
</dbReference>
<dbReference type="PANTHER" id="PTHR11207">
    <property type="entry name" value="RIBONUCLEASE III"/>
    <property type="match status" value="1"/>
</dbReference>
<dbReference type="GO" id="GO:0006397">
    <property type="term" value="P:mRNA processing"/>
    <property type="evidence" value="ECO:0007669"/>
    <property type="project" value="UniProtKB-UniRule"/>
</dbReference>
<dbReference type="GO" id="GO:0046872">
    <property type="term" value="F:metal ion binding"/>
    <property type="evidence" value="ECO:0007669"/>
    <property type="project" value="UniProtKB-KW"/>
</dbReference>
<evidence type="ECO:0000313" key="20">
    <source>
        <dbReference type="Proteomes" id="UP001239782"/>
    </source>
</evidence>
<evidence type="ECO:0000259" key="18">
    <source>
        <dbReference type="PROSITE" id="PS50142"/>
    </source>
</evidence>
<evidence type="ECO:0000256" key="7">
    <source>
        <dbReference type="ARBA" id="ARBA00022664"/>
    </source>
</evidence>
<keyword evidence="10 15" id="KW-0479">Metal-binding</keyword>
<dbReference type="PROSITE" id="PS00517">
    <property type="entry name" value="RNASE_3_1"/>
    <property type="match status" value="1"/>
</dbReference>
<dbReference type="Pfam" id="PF00035">
    <property type="entry name" value="dsrm"/>
    <property type="match status" value="1"/>
</dbReference>
<keyword evidence="7 15" id="KW-0507">mRNA processing</keyword>
<evidence type="ECO:0000256" key="11">
    <source>
        <dbReference type="ARBA" id="ARBA00022759"/>
    </source>
</evidence>
<name>A0AA51X8Y0_9GAMM</name>
<dbReference type="GO" id="GO:0010468">
    <property type="term" value="P:regulation of gene expression"/>
    <property type="evidence" value="ECO:0007669"/>
    <property type="project" value="TreeGrafter"/>
</dbReference>
<dbReference type="GO" id="GO:0003725">
    <property type="term" value="F:double-stranded RNA binding"/>
    <property type="evidence" value="ECO:0007669"/>
    <property type="project" value="TreeGrafter"/>
</dbReference>
<dbReference type="Gene3D" id="1.10.1520.10">
    <property type="entry name" value="Ribonuclease III domain"/>
    <property type="match status" value="1"/>
</dbReference>
<comment type="function">
    <text evidence="15">Digests double-stranded RNA. Involved in the processing of primary rRNA transcript to yield the immediate precursors to the large and small rRNAs (23S and 16S). Processes some mRNAs, and tRNAs when they are encoded in the rRNA operon. Processes pre-crRNA and tracrRNA of type II CRISPR loci if present in the organism.</text>
</comment>
<evidence type="ECO:0000256" key="13">
    <source>
        <dbReference type="ARBA" id="ARBA00022842"/>
    </source>
</evidence>
<evidence type="ECO:0000256" key="2">
    <source>
        <dbReference type="ARBA" id="ARBA00004496"/>
    </source>
</evidence>
<keyword evidence="14 15" id="KW-0694">RNA-binding</keyword>
<dbReference type="Pfam" id="PF14622">
    <property type="entry name" value="Ribonucleas_3_3"/>
    <property type="match status" value="1"/>
</dbReference>
<dbReference type="GO" id="GO:0019843">
    <property type="term" value="F:rRNA binding"/>
    <property type="evidence" value="ECO:0007669"/>
    <property type="project" value="UniProtKB-KW"/>
</dbReference>
<evidence type="ECO:0000256" key="10">
    <source>
        <dbReference type="ARBA" id="ARBA00022723"/>
    </source>
</evidence>
<evidence type="ECO:0000256" key="5">
    <source>
        <dbReference type="ARBA" id="ARBA00022490"/>
    </source>
</evidence>
<dbReference type="PANTHER" id="PTHR11207:SF0">
    <property type="entry name" value="RIBONUCLEASE 3"/>
    <property type="match status" value="1"/>
</dbReference>
<dbReference type="FunFam" id="3.30.160.20:FF:000003">
    <property type="entry name" value="Ribonuclease 3"/>
    <property type="match status" value="1"/>
</dbReference>
<dbReference type="InterPro" id="IPR036389">
    <property type="entry name" value="RNase_III_sf"/>
</dbReference>
<feature type="binding site" evidence="15">
    <location>
        <position position="118"/>
    </location>
    <ligand>
        <name>Mg(2+)</name>
        <dbReference type="ChEBI" id="CHEBI:18420"/>
    </ligand>
</feature>
<dbReference type="GO" id="GO:0008033">
    <property type="term" value="P:tRNA processing"/>
    <property type="evidence" value="ECO:0007669"/>
    <property type="project" value="UniProtKB-KW"/>
</dbReference>
<keyword evidence="11 15" id="KW-0255">Endonuclease</keyword>
<dbReference type="Gene3D" id="3.30.160.20">
    <property type="match status" value="1"/>
</dbReference>
<keyword evidence="20" id="KW-1185">Reference proteome</keyword>
<feature type="region of interest" description="Disordered" evidence="16">
    <location>
        <begin position="198"/>
        <end position="220"/>
    </location>
</feature>
<dbReference type="AlphaFoldDB" id="A0AA51X8Y0"/>
<dbReference type="InterPro" id="IPR011907">
    <property type="entry name" value="RNase_III"/>
</dbReference>
<reference evidence="19 20" key="1">
    <citation type="submission" date="2023-08" db="EMBL/GenBank/DDBJ databases">
        <title>Pleionea litopenaei sp. nov., isolated from stomach of juvenile Litopenaeus vannamei.</title>
        <authorList>
            <person name="Rho A.M."/>
            <person name="Hwang C.Y."/>
        </authorList>
    </citation>
    <scope>NUCLEOTIDE SEQUENCE [LARGE SCALE GENOMIC DNA]</scope>
    <source>
        <strain evidence="19 20">HL-JVS1</strain>
    </source>
</reference>
<proteinExistence type="inferred from homology"/>
<keyword evidence="12 15" id="KW-0378">Hydrolase</keyword>
<evidence type="ECO:0000256" key="8">
    <source>
        <dbReference type="ARBA" id="ARBA00022694"/>
    </source>
</evidence>
<keyword evidence="15" id="KW-0699">rRNA-binding</keyword>
<feature type="active site" evidence="15">
    <location>
        <position position="46"/>
    </location>
</feature>
<keyword evidence="13 15" id="KW-0460">Magnesium</keyword>
<organism evidence="19 20">
    <name type="scientific">Pleionea litopenaei</name>
    <dbReference type="NCBI Taxonomy" id="3070815"/>
    <lineage>
        <taxon>Bacteria</taxon>
        <taxon>Pseudomonadati</taxon>
        <taxon>Pseudomonadota</taxon>
        <taxon>Gammaproteobacteria</taxon>
        <taxon>Oceanospirillales</taxon>
        <taxon>Pleioneaceae</taxon>
        <taxon>Pleionea</taxon>
    </lineage>
</organism>
<dbReference type="SUPFAM" id="SSF54768">
    <property type="entry name" value="dsRNA-binding domain-like"/>
    <property type="match status" value="1"/>
</dbReference>
<dbReference type="FunFam" id="1.10.1520.10:FF:000001">
    <property type="entry name" value="Ribonuclease 3"/>
    <property type="match status" value="1"/>
</dbReference>
<evidence type="ECO:0000256" key="4">
    <source>
        <dbReference type="ARBA" id="ARBA00011738"/>
    </source>
</evidence>
<dbReference type="HAMAP" id="MF_00104">
    <property type="entry name" value="RNase_III"/>
    <property type="match status" value="1"/>
</dbReference>
<feature type="domain" description="DRBM" evidence="17">
    <location>
        <begin position="156"/>
        <end position="230"/>
    </location>
</feature>
<evidence type="ECO:0000256" key="12">
    <source>
        <dbReference type="ARBA" id="ARBA00022801"/>
    </source>
</evidence>
<keyword evidence="5 15" id="KW-0963">Cytoplasm</keyword>
<comment type="subunit">
    <text evidence="4 15">Homodimer.</text>
</comment>
<dbReference type="GO" id="GO:0042802">
    <property type="term" value="F:identical protein binding"/>
    <property type="evidence" value="ECO:0007669"/>
    <property type="project" value="UniProtKB-ARBA"/>
</dbReference>
<dbReference type="NCBIfam" id="TIGR02191">
    <property type="entry name" value="RNaseIII"/>
    <property type="match status" value="1"/>
</dbReference>
<evidence type="ECO:0000256" key="9">
    <source>
        <dbReference type="ARBA" id="ARBA00022722"/>
    </source>
</evidence>
<evidence type="ECO:0000256" key="6">
    <source>
        <dbReference type="ARBA" id="ARBA00022552"/>
    </source>
</evidence>
<gene>
    <name evidence="15 19" type="primary">rnc</name>
    <name evidence="19" type="ORF">Q9312_06640</name>
</gene>
<sequence length="230" mass="26067">MSLDYLLADLQKRLSYQFKEKKLLTQALTHRSAQGAHNERLEFLGDSILGFVIAAKLYHLFPEANEGQMTRLRAKLVKEKSLAELANELQLGELLKLGSGELKSGGFRRASILSDAFEAILGAIYLDGGLASSEQVIHHLYHSRYQSLSLSMAEKDPKTRLQEWLQSRKKELPDYQVFKTDGQDHNKIYWVRCSLQQPESKDKQMTEANGSSRRKAEQSAAKKMLEILGV</sequence>
<comment type="similarity">
    <text evidence="3">Belongs to the ribonuclease III family.</text>
</comment>
<keyword evidence="9 15" id="KW-0540">Nuclease</keyword>
<dbReference type="SUPFAM" id="SSF69065">
    <property type="entry name" value="RNase III domain-like"/>
    <property type="match status" value="1"/>
</dbReference>
<dbReference type="CDD" id="cd00593">
    <property type="entry name" value="RIBOc"/>
    <property type="match status" value="1"/>
</dbReference>